<evidence type="ECO:0000313" key="3">
    <source>
        <dbReference type="Proteomes" id="UP000692954"/>
    </source>
</evidence>
<dbReference type="SMART" id="SM00698">
    <property type="entry name" value="MORN"/>
    <property type="match status" value="7"/>
</dbReference>
<keyword evidence="1" id="KW-0677">Repeat</keyword>
<dbReference type="Proteomes" id="UP000692954">
    <property type="component" value="Unassembled WGS sequence"/>
</dbReference>
<name>A0A8S1NUV4_9CILI</name>
<sequence length="283" mass="33047">MGNQCKGQYCYNEYREEVSHTPLDIFNKIVKIQAIIRGFLSRRQRFILKNNKQILFEERRILEKFGFKKLEHILTYKILKKKNIKIIEEETQAYVGEINSQNQPHGIGRILYKNNSYKEGEFQNGELRKGIYYFNDVTLQGQFQNNLLHGRGKSKFKDGTIYEGGYERGVRSGYGKLIDIYGNIFEGQFKNGLLNGDGEFVGKDGRYYNGEWLNGKYHGKGELLFPDGQKYVGQFQNHRRHGLGQLITQHGQYSGTWKYGKQYGEGKLIFNGQEIKYINGFRK</sequence>
<evidence type="ECO:0000313" key="2">
    <source>
        <dbReference type="EMBL" id="CAD8093183.1"/>
    </source>
</evidence>
<dbReference type="AlphaFoldDB" id="A0A8S1NUV4"/>
<gene>
    <name evidence="2" type="ORF">PSON_ATCC_30995.1.T0600137</name>
</gene>
<dbReference type="InterPro" id="IPR003409">
    <property type="entry name" value="MORN"/>
</dbReference>
<organism evidence="2 3">
    <name type="scientific">Paramecium sonneborni</name>
    <dbReference type="NCBI Taxonomy" id="65129"/>
    <lineage>
        <taxon>Eukaryota</taxon>
        <taxon>Sar</taxon>
        <taxon>Alveolata</taxon>
        <taxon>Ciliophora</taxon>
        <taxon>Intramacronucleata</taxon>
        <taxon>Oligohymenophorea</taxon>
        <taxon>Peniculida</taxon>
        <taxon>Parameciidae</taxon>
        <taxon>Paramecium</taxon>
    </lineage>
</organism>
<dbReference type="Pfam" id="PF02493">
    <property type="entry name" value="MORN"/>
    <property type="match status" value="7"/>
</dbReference>
<reference evidence="2" key="1">
    <citation type="submission" date="2021-01" db="EMBL/GenBank/DDBJ databases">
        <authorList>
            <consortium name="Genoscope - CEA"/>
            <person name="William W."/>
        </authorList>
    </citation>
    <scope>NUCLEOTIDE SEQUENCE</scope>
</reference>
<proteinExistence type="predicted"/>
<dbReference type="PANTHER" id="PTHR43215">
    <property type="entry name" value="RADIAL SPOKE HEAD 1 HOMOLOG"/>
    <property type="match status" value="1"/>
</dbReference>
<evidence type="ECO:0008006" key="4">
    <source>
        <dbReference type="Google" id="ProtNLM"/>
    </source>
</evidence>
<evidence type="ECO:0000256" key="1">
    <source>
        <dbReference type="ARBA" id="ARBA00022737"/>
    </source>
</evidence>
<protein>
    <recommendedName>
        <fullName evidence="4">MORN repeat protein</fullName>
    </recommendedName>
</protein>
<keyword evidence="3" id="KW-1185">Reference proteome</keyword>
<dbReference type="EMBL" id="CAJJDN010000060">
    <property type="protein sequence ID" value="CAD8093183.1"/>
    <property type="molecule type" value="Genomic_DNA"/>
</dbReference>
<dbReference type="OrthoDB" id="300500at2759"/>
<dbReference type="PANTHER" id="PTHR43215:SF14">
    <property type="entry name" value="RADIAL SPOKE HEAD 1 HOMOLOG"/>
    <property type="match status" value="1"/>
</dbReference>
<comment type="caution">
    <text evidence="2">The sequence shown here is derived from an EMBL/GenBank/DDBJ whole genome shotgun (WGS) entry which is preliminary data.</text>
</comment>
<accession>A0A8S1NUV4</accession>
<dbReference type="PROSITE" id="PS50096">
    <property type="entry name" value="IQ"/>
    <property type="match status" value="1"/>
</dbReference>